<dbReference type="GO" id="GO:0005829">
    <property type="term" value="C:cytosol"/>
    <property type="evidence" value="ECO:0007669"/>
    <property type="project" value="TreeGrafter"/>
</dbReference>
<dbReference type="Gene3D" id="3.90.230.10">
    <property type="entry name" value="Creatinase/methionine aminopeptidase superfamily"/>
    <property type="match status" value="2"/>
</dbReference>
<dbReference type="GO" id="GO:0070006">
    <property type="term" value="F:metalloaminopeptidase activity"/>
    <property type="evidence" value="ECO:0007669"/>
    <property type="project" value="TreeGrafter"/>
</dbReference>
<dbReference type="PANTHER" id="PTHR43330:SF7">
    <property type="entry name" value="METHIONINE AMINOPEPTIDASE 1"/>
    <property type="match status" value="1"/>
</dbReference>
<protein>
    <submittedName>
        <fullName evidence="2">M24 family metallopeptidase</fullName>
    </submittedName>
</protein>
<name>A0AAJ6K0W1_CARRU</name>
<accession>A0AAJ6K0W1</accession>
<evidence type="ECO:0000259" key="1">
    <source>
        <dbReference type="Pfam" id="PF00557"/>
    </source>
</evidence>
<sequence length="238" mass="28796">MKNNHVKNFIKCGFLNNFILSIISNYDFKNNMLELDYVILYYIKKIKCKSLTINYQNYKFASCLSIENVICHGIPVVKNIFYNYIKIDVSIKFNNLCSDCCLSINKFYKKKNFYFKNFFYNILSFIKLNSNYSFINNNIIKNKKFFINEDYCSHGIFKNLHNNLIIFHCFKNNYLKIKNFDSFTIEPMFVFKDKNGYNYKNIFFSKKENFSFQWEHTMFILQCKILITTIRKNELCFI</sequence>
<organism evidence="2 3">
    <name type="scientific">Carsonella ruddii</name>
    <dbReference type="NCBI Taxonomy" id="114186"/>
    <lineage>
        <taxon>Bacteria</taxon>
        <taxon>Pseudomonadati</taxon>
        <taxon>Pseudomonadota</taxon>
        <taxon>Gammaproteobacteria</taxon>
        <taxon>Oceanospirillales</taxon>
        <taxon>Halomonadaceae</taxon>
        <taxon>Zymobacter group</taxon>
        <taxon>Candidatus Carsonella</taxon>
    </lineage>
</organism>
<proteinExistence type="predicted"/>
<reference evidence="2" key="1">
    <citation type="submission" date="2022-02" db="EMBL/GenBank/DDBJ databases">
        <title>Long-read sequencing of the primary endosymbionts of Cacopsylla melanoneura.</title>
        <authorList>
            <person name="Dittmer J."/>
            <person name="Corretto E."/>
            <person name="Stauffer C."/>
            <person name="Schuler H."/>
        </authorList>
    </citation>
    <scope>NUCLEOTIDE SEQUENCE</scope>
    <source>
        <strain evidence="2">Cmel4</strain>
    </source>
</reference>
<dbReference type="InterPro" id="IPR000994">
    <property type="entry name" value="Pept_M24"/>
</dbReference>
<dbReference type="SUPFAM" id="SSF55920">
    <property type="entry name" value="Creatinase/aminopeptidase"/>
    <property type="match status" value="1"/>
</dbReference>
<feature type="domain" description="Peptidase M24" evidence="1">
    <location>
        <begin position="47"/>
        <end position="220"/>
    </location>
</feature>
<dbReference type="Pfam" id="PF00557">
    <property type="entry name" value="Peptidase_M24"/>
    <property type="match status" value="1"/>
</dbReference>
<evidence type="ECO:0000313" key="2">
    <source>
        <dbReference type="EMBL" id="WGS67268.1"/>
    </source>
</evidence>
<dbReference type="RefSeq" id="WP_280956072.1">
    <property type="nucleotide sequence ID" value="NZ_CP092145.1"/>
</dbReference>
<evidence type="ECO:0000313" key="3">
    <source>
        <dbReference type="Proteomes" id="UP001237869"/>
    </source>
</evidence>
<dbReference type="InterPro" id="IPR036005">
    <property type="entry name" value="Creatinase/aminopeptidase-like"/>
</dbReference>
<dbReference type="AlphaFoldDB" id="A0AAJ6K0W1"/>
<dbReference type="PANTHER" id="PTHR43330">
    <property type="entry name" value="METHIONINE AMINOPEPTIDASE"/>
    <property type="match status" value="1"/>
</dbReference>
<dbReference type="Proteomes" id="UP001237869">
    <property type="component" value="Chromosome"/>
</dbReference>
<gene>
    <name evidence="2" type="ORF">MEJ65_00105</name>
</gene>
<dbReference type="EMBL" id="CP092148">
    <property type="protein sequence ID" value="WGS67268.1"/>
    <property type="molecule type" value="Genomic_DNA"/>
</dbReference>